<dbReference type="FunFam" id="3.40.140.70:FF:000001">
    <property type="entry name" value="Ubiquitin-like modifier-activating enzyme atg7"/>
    <property type="match status" value="1"/>
</dbReference>
<dbReference type="InterPro" id="IPR006285">
    <property type="entry name" value="Atg7"/>
</dbReference>
<dbReference type="NCBIfam" id="TIGR01381">
    <property type="entry name" value="E1_like_apg7"/>
    <property type="match status" value="1"/>
</dbReference>
<dbReference type="GO" id="GO:0032446">
    <property type="term" value="P:protein modification by small protein conjugation"/>
    <property type="evidence" value="ECO:0007669"/>
    <property type="project" value="TreeGrafter"/>
</dbReference>
<dbReference type="GO" id="GO:0019778">
    <property type="term" value="F:Atg12 activating enzyme activity"/>
    <property type="evidence" value="ECO:0007669"/>
    <property type="project" value="TreeGrafter"/>
</dbReference>
<protein>
    <recommendedName>
        <fullName evidence="2 7">Ubiquitin-like modifier-activating enzyme ATG7</fullName>
    </recommendedName>
    <alternativeName>
        <fullName evidence="7">Autophagy-related protein 7</fullName>
    </alternativeName>
</protein>
<dbReference type="InterPro" id="IPR000594">
    <property type="entry name" value="ThiF_NAD_FAD-bd"/>
</dbReference>
<keyword evidence="7" id="KW-0963">Cytoplasm</keyword>
<dbReference type="EMBL" id="HBUF01151874">
    <property type="protein sequence ID" value="CAG6648430.1"/>
    <property type="molecule type" value="Transcribed_RNA"/>
</dbReference>
<dbReference type="InterPro" id="IPR042522">
    <property type="entry name" value="Atg7_N_1"/>
</dbReference>
<evidence type="ECO:0000256" key="1">
    <source>
        <dbReference type="ARBA" id="ARBA00010931"/>
    </source>
</evidence>
<dbReference type="GO" id="GO:0000422">
    <property type="term" value="P:autophagy of mitochondrion"/>
    <property type="evidence" value="ECO:0007669"/>
    <property type="project" value="TreeGrafter"/>
</dbReference>
<keyword evidence="5 7" id="KW-0072">Autophagy</keyword>
<evidence type="ECO:0000256" key="2">
    <source>
        <dbReference type="ARBA" id="ARBA00017647"/>
    </source>
</evidence>
<dbReference type="GO" id="GO:0000045">
    <property type="term" value="P:autophagosome assembly"/>
    <property type="evidence" value="ECO:0007669"/>
    <property type="project" value="TreeGrafter"/>
</dbReference>
<dbReference type="GO" id="GO:0034727">
    <property type="term" value="P:piecemeal microautophagy of the nucleus"/>
    <property type="evidence" value="ECO:0007669"/>
    <property type="project" value="TreeGrafter"/>
</dbReference>
<keyword evidence="4 7" id="KW-0653">Protein transport</keyword>
<feature type="domain" description="THIF-type NAD/FAD binding fold" evidence="8">
    <location>
        <begin position="338"/>
        <end position="564"/>
    </location>
</feature>
<dbReference type="InterPro" id="IPR032197">
    <property type="entry name" value="Atg7_N"/>
</dbReference>
<dbReference type="SUPFAM" id="SSF69572">
    <property type="entry name" value="Activating enzymes of the ubiquitin-like proteins"/>
    <property type="match status" value="1"/>
</dbReference>
<name>A0A8D8RFZ3_9HEMI</name>
<dbReference type="Pfam" id="PF16420">
    <property type="entry name" value="ATG7_N"/>
    <property type="match status" value="1"/>
</dbReference>
<evidence type="ECO:0000256" key="7">
    <source>
        <dbReference type="RuleBase" id="RU366022"/>
    </source>
</evidence>
<dbReference type="Gene3D" id="3.40.50.720">
    <property type="entry name" value="NAD(P)-binding Rossmann-like Domain"/>
    <property type="match status" value="1"/>
</dbReference>
<dbReference type="PANTHER" id="PTHR10953">
    <property type="entry name" value="UBIQUITIN-ACTIVATING ENZYME E1"/>
    <property type="match status" value="1"/>
</dbReference>
<dbReference type="InterPro" id="IPR042523">
    <property type="entry name" value="Atg7_N_2"/>
</dbReference>
<organism evidence="10">
    <name type="scientific">Cacopsylla melanoneura</name>
    <dbReference type="NCBI Taxonomy" id="428564"/>
    <lineage>
        <taxon>Eukaryota</taxon>
        <taxon>Metazoa</taxon>
        <taxon>Ecdysozoa</taxon>
        <taxon>Arthropoda</taxon>
        <taxon>Hexapoda</taxon>
        <taxon>Insecta</taxon>
        <taxon>Pterygota</taxon>
        <taxon>Neoptera</taxon>
        <taxon>Paraneoptera</taxon>
        <taxon>Hemiptera</taxon>
        <taxon>Sternorrhyncha</taxon>
        <taxon>Psylloidea</taxon>
        <taxon>Psyllidae</taxon>
        <taxon>Psyllinae</taxon>
        <taxon>Cacopsylla</taxon>
    </lineage>
</organism>
<feature type="active site" description="Glycyl thioester intermediate" evidence="6">
    <location>
        <position position="537"/>
    </location>
</feature>
<evidence type="ECO:0000313" key="10">
    <source>
        <dbReference type="EMBL" id="CAG6648431.1"/>
    </source>
</evidence>
<dbReference type="InterPro" id="IPR045886">
    <property type="entry name" value="ThiF/MoeB/HesA"/>
</dbReference>
<accession>A0A8D8RFZ3</accession>
<evidence type="ECO:0000256" key="5">
    <source>
        <dbReference type="ARBA" id="ARBA00023006"/>
    </source>
</evidence>
<comment type="subcellular location">
    <subcellularLocation>
        <location evidence="7">Cytoplasm</location>
    </subcellularLocation>
    <subcellularLocation>
        <location evidence="7">Preautophagosomal structure</location>
    </subcellularLocation>
</comment>
<evidence type="ECO:0000256" key="6">
    <source>
        <dbReference type="PIRSR" id="PIRSR606285-1"/>
    </source>
</evidence>
<feature type="domain" description="Ubiquitin-like modifier-activating enzyme Atg7 N-terminal" evidence="9">
    <location>
        <begin position="12"/>
        <end position="322"/>
    </location>
</feature>
<dbReference type="FunFam" id="3.40.50.720:FF:000243">
    <property type="entry name" value="Ubiquitin-like modifier-activating enzyme ATG7"/>
    <property type="match status" value="1"/>
</dbReference>
<dbReference type="Pfam" id="PF00899">
    <property type="entry name" value="ThiF"/>
    <property type="match status" value="1"/>
</dbReference>
<comment type="similarity">
    <text evidence="1 7">Belongs to the ATG7 family.</text>
</comment>
<dbReference type="EMBL" id="HBUF01151875">
    <property type="protein sequence ID" value="CAG6648431.1"/>
    <property type="molecule type" value="Transcribed_RNA"/>
</dbReference>
<evidence type="ECO:0000259" key="8">
    <source>
        <dbReference type="Pfam" id="PF00899"/>
    </source>
</evidence>
<comment type="function">
    <text evidence="7">E1-like activating enzyme involved in the 2 ubiquitin-like systems required for autophagy.</text>
</comment>
<dbReference type="Gene3D" id="3.40.140.100">
    <property type="entry name" value="Ubiquitin-like modifier-activating enzyme ATG7 C-terminal domain"/>
    <property type="match status" value="1"/>
</dbReference>
<proteinExistence type="inferred from homology"/>
<dbReference type="EMBL" id="HBUF01151873">
    <property type="protein sequence ID" value="CAG6648429.1"/>
    <property type="molecule type" value="Transcribed_RNA"/>
</dbReference>
<dbReference type="InterPro" id="IPR035985">
    <property type="entry name" value="Ubiquitin-activating_enz"/>
</dbReference>
<sequence>MAGSPGSPGTILNFIPFVSSIEPTFWYKLSEIKLDEDKLKEVPRPVQGFFNHNSSCKLYVNSSSFSRSPSTESFDYVAEGTLLNLNSLESFKALDKTEVLTKQGQEILKAMNSGDIFDNLKMLSNFFVLTFADLKKYHFYYWLGFPAPATPTYQLVSNKTLTSVLSESEFASLYEECDKLPAKYQTHFGIQRLQNGKCKALPLKELLDVFNQDDFDRENFFLVYSDPSNFETYPGWSLRNLLYLVNYKCPKCLVKKSVQVICLRNRSSRNQVTPNIVLAVQLSQEKKIPAEEDGGGEIKFVGWEKNERGKFGPRHVSLKETMDPTRLASSSIDLNLKLMKWRLMPELDLDVVKGAKCLLLGAGTLGCNVARALLGWGVNHVTLVDNGEVSYSNPARQSLYTFADCSKKKATVAAQALTQINPGVKAKGVVLGIPMPGHNGIDAANATTLHSLIESHDVTFLLTDSRESRWLPTLICTALNKIAITSALGFDTYLVMRHGVYEKDSSGGDRNKLGCYFCNDVTAPGNSQTDRTLDQQCTVTRPGVSAIAGSLAVELFVSLLQHSKRASVSSDDSCCLGAIPHSIRGFLSQYQTILPSTPAFHQCTACSPKIVSEYESTNRDSFLAEVFRNCKHLEDVTGLTQLYRETEEAEQDVWDFEPQDDDDED</sequence>
<keyword evidence="3 7" id="KW-0813">Transport</keyword>
<dbReference type="GO" id="GO:0015031">
    <property type="term" value="P:protein transport"/>
    <property type="evidence" value="ECO:0007669"/>
    <property type="project" value="UniProtKB-UniRule"/>
</dbReference>
<reference evidence="10" key="1">
    <citation type="submission" date="2021-05" db="EMBL/GenBank/DDBJ databases">
        <authorList>
            <person name="Alioto T."/>
            <person name="Alioto T."/>
            <person name="Gomez Garrido J."/>
        </authorList>
    </citation>
    <scope>NUCLEOTIDE SEQUENCE</scope>
</reference>
<comment type="subunit">
    <text evidence="7">Homodimer.</text>
</comment>
<evidence type="ECO:0000256" key="3">
    <source>
        <dbReference type="ARBA" id="ARBA00022448"/>
    </source>
</evidence>
<dbReference type="GO" id="GO:0000407">
    <property type="term" value="C:phagophore assembly site"/>
    <property type="evidence" value="ECO:0007669"/>
    <property type="project" value="UniProtKB-SubCell"/>
</dbReference>
<dbReference type="AlphaFoldDB" id="A0A8D8RFZ3"/>
<dbReference type="PANTHER" id="PTHR10953:SF3">
    <property type="entry name" value="UBIQUITIN-LIKE MODIFIER-ACTIVATING ENZYME ATG7"/>
    <property type="match status" value="1"/>
</dbReference>
<evidence type="ECO:0000259" key="9">
    <source>
        <dbReference type="Pfam" id="PF16420"/>
    </source>
</evidence>
<keyword evidence="7" id="KW-0833">Ubl conjugation pathway</keyword>
<dbReference type="Gene3D" id="3.40.140.70">
    <property type="entry name" value="Ubiquitin-like modifier-activating enzyme ATG7 N-terminal domain"/>
    <property type="match status" value="1"/>
</dbReference>
<dbReference type="GO" id="GO:0006995">
    <property type="term" value="P:cellular response to nitrogen starvation"/>
    <property type="evidence" value="ECO:0007669"/>
    <property type="project" value="TreeGrafter"/>
</dbReference>
<evidence type="ECO:0000256" key="4">
    <source>
        <dbReference type="ARBA" id="ARBA00022927"/>
    </source>
</evidence>
<dbReference type="GO" id="GO:0019779">
    <property type="term" value="F:Atg8 activating enzyme activity"/>
    <property type="evidence" value="ECO:0007669"/>
    <property type="project" value="TreeGrafter"/>
</dbReference>